<evidence type="ECO:0000256" key="3">
    <source>
        <dbReference type="ARBA" id="ARBA00022435"/>
    </source>
</evidence>
<comment type="pathway">
    <text evidence="1">Carbohydrate metabolism; glyoxylate cycle; (S)-malate from isocitrate: step 1/2.</text>
</comment>
<dbReference type="GO" id="GO:0006097">
    <property type="term" value="P:glyoxylate cycle"/>
    <property type="evidence" value="ECO:0007669"/>
    <property type="project" value="UniProtKB-KW"/>
</dbReference>
<feature type="binding site" evidence="7">
    <location>
        <position position="320"/>
    </location>
    <ligand>
        <name>substrate</name>
    </ligand>
</feature>
<dbReference type="CDD" id="cd00377">
    <property type="entry name" value="ICL_PEPM"/>
    <property type="match status" value="1"/>
</dbReference>
<keyword evidence="4" id="KW-0816">Tricarboxylic acid cycle</keyword>
<dbReference type="InterPro" id="IPR015813">
    <property type="entry name" value="Pyrv/PenolPyrv_kinase-like_dom"/>
</dbReference>
<dbReference type="EC" id="4.1.3.1" evidence="2"/>
<dbReference type="Gene3D" id="1.10.10.850">
    <property type="match status" value="1"/>
</dbReference>
<dbReference type="PIRSF" id="PIRSF001362">
    <property type="entry name" value="Isocit_lyase"/>
    <property type="match status" value="1"/>
</dbReference>
<evidence type="ECO:0000256" key="4">
    <source>
        <dbReference type="ARBA" id="ARBA00022532"/>
    </source>
</evidence>
<dbReference type="InterPro" id="IPR018523">
    <property type="entry name" value="Isocitrate_lyase_ph_CS"/>
</dbReference>
<dbReference type="PANTHER" id="PTHR21631:SF3">
    <property type="entry name" value="BIFUNCTIONAL GLYOXYLATE CYCLE PROTEIN"/>
    <property type="match status" value="1"/>
</dbReference>
<dbReference type="Pfam" id="PF00463">
    <property type="entry name" value="ICL"/>
    <property type="match status" value="1"/>
</dbReference>
<evidence type="ECO:0000256" key="2">
    <source>
        <dbReference type="ARBA" id="ARBA00012909"/>
    </source>
</evidence>
<dbReference type="GO" id="GO:0004451">
    <property type="term" value="F:isocitrate lyase activity"/>
    <property type="evidence" value="ECO:0007669"/>
    <property type="project" value="UniProtKB-EC"/>
</dbReference>
<dbReference type="PROSITE" id="PS00161">
    <property type="entry name" value="ISOCITRATE_LYASE"/>
    <property type="match status" value="1"/>
</dbReference>
<name>A0A6T8JUJ4_HEMAN</name>
<reference evidence="10" key="1">
    <citation type="submission" date="2021-01" db="EMBL/GenBank/DDBJ databases">
        <authorList>
            <person name="Corre E."/>
            <person name="Pelletier E."/>
            <person name="Niang G."/>
            <person name="Scheremetjew M."/>
            <person name="Finn R."/>
            <person name="Kale V."/>
            <person name="Holt S."/>
            <person name="Cochrane G."/>
            <person name="Meng A."/>
            <person name="Brown T."/>
            <person name="Cohen L."/>
        </authorList>
    </citation>
    <scope>NUCLEOTIDE SEQUENCE</scope>
    <source>
        <strain evidence="10">CCMP441</strain>
    </source>
</reference>
<evidence type="ECO:0000256" key="7">
    <source>
        <dbReference type="PIRSR" id="PIRSR001362-2"/>
    </source>
</evidence>
<dbReference type="PANTHER" id="PTHR21631">
    <property type="entry name" value="ISOCITRATE LYASE/MALATE SYNTHASE"/>
    <property type="match status" value="1"/>
</dbReference>
<sequence length="612" mass="68515">MLSIPKRGVAPGRRAVSLASRKFHATAATKDDTKHSWPAAEPTARSSFDMPSPGFGDSKASRFAAAPPAGAVWAPYGVRTTDKGARHMITHEARVDEINKWMTSERFKRTFRNYTAQDVARLRGSVEWPRPASSLTATKLYELVRNLRDQDRCTTTFGCLDNAQLTQMVQFAETIYVSGWQASSHHSSVNEPGPDLADYPLDTVPKHVDRLFRAQQFHDRKQFEAMWTKNDFSNPIDYLRPIVADGDTGHGGMTAVMRLTKLMVDAGAAGIHFEDQRHGAKKCGHMGGKVLVSTREHIDRLMAARLQCDILGSETVIVARTDAEAAKLIESNQDPRDHVFIQGTTDPNAKPYRNAETPEDVAAWKKNHEVVTFKVCVENALKKANAEEWKLKKWEEENTKFPGIANQDARALARELLGGPEPFWDWELPRTREGYFPLECGIPCCVHRMRHFAPYADIMWAETAVPVLKDAEDLAKGCEGVYGPGEKPYLAYNLSPSFNWDTCGMTDAQIHSFCKDLGKLGFVWQFVTLAGFHLSSLNANRLCRTLVEQQSMLGYVEGIQRPEAEEEVDTLTHQKWSGADLIDRTLQTMYGVGFSTAIQGEECTENQFGKKK</sequence>
<protein>
    <recommendedName>
        <fullName evidence="2">isocitrate lyase</fullName>
        <ecNumber evidence="2">4.1.3.1</ecNumber>
    </recommendedName>
</protein>
<evidence type="ECO:0000256" key="1">
    <source>
        <dbReference type="ARBA" id="ARBA00004793"/>
    </source>
</evidence>
<dbReference type="AlphaFoldDB" id="A0A6T8JUJ4"/>
<keyword evidence="3" id="KW-0329">Glyoxylate bypass</keyword>
<dbReference type="SUPFAM" id="SSF51621">
    <property type="entry name" value="Phosphoenolpyruvate/pyruvate domain"/>
    <property type="match status" value="1"/>
</dbReference>
<dbReference type="InterPro" id="IPR039556">
    <property type="entry name" value="ICL/PEPM"/>
</dbReference>
<proteinExistence type="predicted"/>
<dbReference type="GO" id="GO:0006099">
    <property type="term" value="P:tricarboxylic acid cycle"/>
    <property type="evidence" value="ECO:0007669"/>
    <property type="project" value="UniProtKB-KW"/>
</dbReference>
<feature type="binding site" evidence="8">
    <location>
        <position position="245"/>
    </location>
    <ligand>
        <name>Mg(2+)</name>
        <dbReference type="ChEBI" id="CHEBI:18420"/>
    </ligand>
</feature>
<evidence type="ECO:0000256" key="6">
    <source>
        <dbReference type="PIRSR" id="PIRSR001362-1"/>
    </source>
</evidence>
<keyword evidence="8" id="KW-0479">Metal-binding</keyword>
<feature type="binding site" evidence="7">
    <location>
        <position position="528"/>
    </location>
    <ligand>
        <name>substrate</name>
    </ligand>
</feature>
<feature type="binding site" evidence="7">
    <location>
        <begin position="493"/>
        <end position="497"/>
    </location>
    <ligand>
        <name>substrate</name>
    </ligand>
</feature>
<feature type="binding site" evidence="7">
    <location>
        <begin position="178"/>
        <end position="180"/>
    </location>
    <ligand>
        <name>substrate</name>
    </ligand>
</feature>
<gene>
    <name evidence="10" type="ORF">HAND1043_LOCUS8782</name>
</gene>
<accession>A0A6T8JUJ4</accession>
<feature type="region of interest" description="Disordered" evidence="9">
    <location>
        <begin position="25"/>
        <end position="52"/>
    </location>
</feature>
<evidence type="ECO:0000313" key="10">
    <source>
        <dbReference type="EMBL" id="CAD8742288.1"/>
    </source>
</evidence>
<evidence type="ECO:0000256" key="9">
    <source>
        <dbReference type="SAM" id="MobiDB-lite"/>
    </source>
</evidence>
<dbReference type="EMBL" id="HBFK01014431">
    <property type="protein sequence ID" value="CAD8742288.1"/>
    <property type="molecule type" value="Transcribed_RNA"/>
</dbReference>
<evidence type="ECO:0000256" key="8">
    <source>
        <dbReference type="PIRSR" id="PIRSR001362-3"/>
    </source>
</evidence>
<keyword evidence="5" id="KW-0456">Lyase</keyword>
<evidence type="ECO:0000256" key="5">
    <source>
        <dbReference type="ARBA" id="ARBA00023239"/>
    </source>
</evidence>
<comment type="cofactor">
    <cofactor evidence="8">
        <name>Mg(2+)</name>
        <dbReference type="ChEBI" id="CHEBI:18420"/>
    </cofactor>
    <text evidence="8">Can also use Mn(2+) ion.</text>
</comment>
<dbReference type="GO" id="GO:0046872">
    <property type="term" value="F:metal ion binding"/>
    <property type="evidence" value="ECO:0007669"/>
    <property type="project" value="UniProtKB-KW"/>
</dbReference>
<dbReference type="NCBIfam" id="TIGR01346">
    <property type="entry name" value="isocit_lyase"/>
    <property type="match status" value="1"/>
</dbReference>
<keyword evidence="8" id="KW-0460">Magnesium</keyword>
<dbReference type="InterPro" id="IPR040442">
    <property type="entry name" value="Pyrv_kinase-like_dom_sf"/>
</dbReference>
<dbReference type="Gene3D" id="3.20.20.60">
    <property type="entry name" value="Phosphoenolpyruvate-binding domains"/>
    <property type="match status" value="1"/>
</dbReference>
<feature type="binding site" evidence="7">
    <location>
        <begin position="284"/>
        <end position="285"/>
    </location>
    <ligand>
        <name>substrate</name>
    </ligand>
</feature>
<feature type="active site" description="Proton acceptor" evidence="6">
    <location>
        <position position="283"/>
    </location>
</feature>
<dbReference type="InterPro" id="IPR006254">
    <property type="entry name" value="Isocitrate_lyase"/>
</dbReference>
<organism evidence="10">
    <name type="scientific">Hemiselmis andersenii</name>
    <name type="common">Cryptophyte alga</name>
    <dbReference type="NCBI Taxonomy" id="464988"/>
    <lineage>
        <taxon>Eukaryota</taxon>
        <taxon>Cryptophyceae</taxon>
        <taxon>Cryptomonadales</taxon>
        <taxon>Hemiselmidaceae</taxon>
        <taxon>Hemiselmis</taxon>
    </lineage>
</organism>